<comment type="PTM">
    <text evidence="8">Binds 2 heme c groups covalently per subunit.</text>
</comment>
<dbReference type="PANTHER" id="PTHR33751">
    <property type="entry name" value="CBB3-TYPE CYTOCHROME C OXIDASE SUBUNIT FIXP"/>
    <property type="match status" value="1"/>
</dbReference>
<evidence type="ECO:0000313" key="12">
    <source>
        <dbReference type="EMBL" id="MBA5607353.1"/>
    </source>
</evidence>
<evidence type="ECO:0000259" key="11">
    <source>
        <dbReference type="PROSITE" id="PS51007"/>
    </source>
</evidence>
<feature type="signal peptide" evidence="10">
    <location>
        <begin position="1"/>
        <end position="24"/>
    </location>
</feature>
<dbReference type="GO" id="GO:0042597">
    <property type="term" value="C:periplasmic space"/>
    <property type="evidence" value="ECO:0007669"/>
    <property type="project" value="UniProtKB-SubCell"/>
</dbReference>
<evidence type="ECO:0000256" key="7">
    <source>
        <dbReference type="ARBA" id="ARBA00023004"/>
    </source>
</evidence>
<dbReference type="PANTHER" id="PTHR33751:SF9">
    <property type="entry name" value="CYTOCHROME C4"/>
    <property type="match status" value="1"/>
</dbReference>
<keyword evidence="13" id="KW-1185">Reference proteome</keyword>
<dbReference type="GO" id="GO:0020037">
    <property type="term" value="F:heme binding"/>
    <property type="evidence" value="ECO:0007669"/>
    <property type="project" value="InterPro"/>
</dbReference>
<evidence type="ECO:0000256" key="5">
    <source>
        <dbReference type="ARBA" id="ARBA00022764"/>
    </source>
</evidence>
<evidence type="ECO:0000256" key="1">
    <source>
        <dbReference type="ARBA" id="ARBA00004418"/>
    </source>
</evidence>
<sequence>MIAFSSLRPVAGATLALMVAASLAACSSVERSRSLSDANVSARTIATQVCSNCHGMQGVSTSPNFPHLAAQSPSYLEAQLRAFRSHGRADPAGFEYMWGLSARLTDQQIAGLSAYYAQQPPAAGRSSNAALEQRGQAIFANGDSGKGVPACASCHGAHGEGVGTFPRLAGQHADYVSKQLAVFQRTDQRPEGAIMKTVAHALSHDDIVCLSLYVASIKPGG</sequence>
<dbReference type="RefSeq" id="WP_182219575.1">
    <property type="nucleotide sequence ID" value="NZ_JACEZS010000017.1"/>
</dbReference>
<dbReference type="InterPro" id="IPR036909">
    <property type="entry name" value="Cyt_c-like_dom_sf"/>
</dbReference>
<dbReference type="GO" id="GO:0009055">
    <property type="term" value="F:electron transfer activity"/>
    <property type="evidence" value="ECO:0007669"/>
    <property type="project" value="InterPro"/>
</dbReference>
<dbReference type="InterPro" id="IPR050597">
    <property type="entry name" value="Cytochrome_c_Oxidase_Subunit"/>
</dbReference>
<organism evidence="12 13">
    <name type="scientific">Rugamonas fusca</name>
    <dbReference type="NCBI Taxonomy" id="2758568"/>
    <lineage>
        <taxon>Bacteria</taxon>
        <taxon>Pseudomonadati</taxon>
        <taxon>Pseudomonadota</taxon>
        <taxon>Betaproteobacteria</taxon>
        <taxon>Burkholderiales</taxon>
        <taxon>Oxalobacteraceae</taxon>
        <taxon>Telluria group</taxon>
        <taxon>Rugamonas</taxon>
    </lineage>
</organism>
<evidence type="ECO:0000256" key="8">
    <source>
        <dbReference type="PIRSR" id="PIRSR000005-1"/>
    </source>
</evidence>
<feature type="domain" description="Cytochrome c" evidence="11">
    <location>
        <begin position="36"/>
        <end position="120"/>
    </location>
</feature>
<feature type="chain" id="PRO_5031042458" evidence="10">
    <location>
        <begin position="25"/>
        <end position="221"/>
    </location>
</feature>
<dbReference type="InterPro" id="IPR009056">
    <property type="entry name" value="Cyt_c-like_dom"/>
</dbReference>
<dbReference type="EMBL" id="JACEZS010000017">
    <property type="protein sequence ID" value="MBA5607353.1"/>
    <property type="molecule type" value="Genomic_DNA"/>
</dbReference>
<comment type="subcellular location">
    <subcellularLocation>
        <location evidence="1">Periplasm</location>
    </subcellularLocation>
</comment>
<feature type="binding site" description="axial binding residue" evidence="9">
    <location>
        <position position="195"/>
    </location>
    <ligand>
        <name>heme c</name>
        <dbReference type="ChEBI" id="CHEBI:61717"/>
        <label>2</label>
    </ligand>
    <ligandPart>
        <name>Fe</name>
        <dbReference type="ChEBI" id="CHEBI:18248"/>
    </ligandPart>
</feature>
<gene>
    <name evidence="12" type="ORF">H3H36_18515</name>
</gene>
<evidence type="ECO:0000256" key="2">
    <source>
        <dbReference type="ARBA" id="ARBA00022448"/>
    </source>
</evidence>
<keyword evidence="6" id="KW-0249">Electron transport</keyword>
<dbReference type="AlphaFoldDB" id="A0A7W2I8G4"/>
<comment type="caution">
    <text evidence="12">The sequence shown here is derived from an EMBL/GenBank/DDBJ whole genome shotgun (WGS) entry which is preliminary data.</text>
</comment>
<feature type="binding site" description="covalent" evidence="8">
    <location>
        <position position="151"/>
    </location>
    <ligand>
        <name>heme c</name>
        <dbReference type="ChEBI" id="CHEBI:61717"/>
        <label>2</label>
    </ligand>
</feature>
<dbReference type="Pfam" id="PF00034">
    <property type="entry name" value="Cytochrom_C"/>
    <property type="match status" value="2"/>
</dbReference>
<dbReference type="InterPro" id="IPR024167">
    <property type="entry name" value="Cytochrome_c4-like"/>
</dbReference>
<feature type="binding site" description="covalent" evidence="8">
    <location>
        <position position="154"/>
    </location>
    <ligand>
        <name>heme c</name>
        <dbReference type="ChEBI" id="CHEBI:61717"/>
        <label>2</label>
    </ligand>
</feature>
<feature type="binding site" description="axial binding residue" evidence="9">
    <location>
        <position position="97"/>
    </location>
    <ligand>
        <name>heme c</name>
        <dbReference type="ChEBI" id="CHEBI:61717"/>
        <label>1</label>
    </ligand>
    <ligandPart>
        <name>Fe</name>
        <dbReference type="ChEBI" id="CHEBI:18248"/>
    </ligandPart>
</feature>
<reference evidence="12 13" key="1">
    <citation type="submission" date="2020-07" db="EMBL/GenBank/DDBJ databases">
        <title>Novel species isolated from subtropical streams in China.</title>
        <authorList>
            <person name="Lu H."/>
        </authorList>
    </citation>
    <scope>NUCLEOTIDE SEQUENCE [LARGE SCALE GENOMIC DNA]</scope>
    <source>
        <strain evidence="12 13">FT3S</strain>
    </source>
</reference>
<keyword evidence="2" id="KW-0813">Transport</keyword>
<evidence type="ECO:0000256" key="4">
    <source>
        <dbReference type="ARBA" id="ARBA00022723"/>
    </source>
</evidence>
<evidence type="ECO:0000256" key="10">
    <source>
        <dbReference type="SAM" id="SignalP"/>
    </source>
</evidence>
<dbReference type="GO" id="GO:0005506">
    <property type="term" value="F:iron ion binding"/>
    <property type="evidence" value="ECO:0007669"/>
    <property type="project" value="InterPro"/>
</dbReference>
<keyword evidence="3 8" id="KW-0349">Heme</keyword>
<feature type="domain" description="Cytochrome c" evidence="11">
    <location>
        <begin position="130"/>
        <end position="218"/>
    </location>
</feature>
<protein>
    <submittedName>
        <fullName evidence="12">Cytochrome c4</fullName>
    </submittedName>
</protein>
<dbReference type="Gene3D" id="1.10.760.10">
    <property type="entry name" value="Cytochrome c-like domain"/>
    <property type="match status" value="2"/>
</dbReference>
<feature type="binding site" description="covalent" evidence="8">
    <location>
        <position position="50"/>
    </location>
    <ligand>
        <name>heme c</name>
        <dbReference type="ChEBI" id="CHEBI:61717"/>
        <label>1</label>
    </ligand>
</feature>
<evidence type="ECO:0000256" key="3">
    <source>
        <dbReference type="ARBA" id="ARBA00022617"/>
    </source>
</evidence>
<evidence type="ECO:0000313" key="13">
    <source>
        <dbReference type="Proteomes" id="UP000566711"/>
    </source>
</evidence>
<keyword evidence="5" id="KW-0574">Periplasm</keyword>
<evidence type="ECO:0000256" key="6">
    <source>
        <dbReference type="ARBA" id="ARBA00022982"/>
    </source>
</evidence>
<keyword evidence="7 9" id="KW-0408">Iron</keyword>
<feature type="binding site" description="axial binding residue" evidence="9">
    <location>
        <position position="54"/>
    </location>
    <ligand>
        <name>heme c</name>
        <dbReference type="ChEBI" id="CHEBI:61717"/>
        <label>1</label>
    </ligand>
    <ligandPart>
        <name>Fe</name>
        <dbReference type="ChEBI" id="CHEBI:18248"/>
    </ligandPart>
</feature>
<feature type="binding site" description="axial binding residue" evidence="9">
    <location>
        <position position="155"/>
    </location>
    <ligand>
        <name>heme c</name>
        <dbReference type="ChEBI" id="CHEBI:61717"/>
        <label>2</label>
    </ligand>
    <ligandPart>
        <name>Fe</name>
        <dbReference type="ChEBI" id="CHEBI:18248"/>
    </ligandPart>
</feature>
<feature type="binding site" description="covalent" evidence="8">
    <location>
        <position position="53"/>
    </location>
    <ligand>
        <name>heme c</name>
        <dbReference type="ChEBI" id="CHEBI:61717"/>
        <label>1</label>
    </ligand>
</feature>
<dbReference type="PROSITE" id="PS51007">
    <property type="entry name" value="CYTC"/>
    <property type="match status" value="2"/>
</dbReference>
<keyword evidence="10" id="KW-0732">Signal</keyword>
<dbReference type="Proteomes" id="UP000566711">
    <property type="component" value="Unassembled WGS sequence"/>
</dbReference>
<evidence type="ECO:0000256" key="9">
    <source>
        <dbReference type="PIRSR" id="PIRSR000005-2"/>
    </source>
</evidence>
<proteinExistence type="predicted"/>
<dbReference type="SUPFAM" id="SSF46626">
    <property type="entry name" value="Cytochrome c"/>
    <property type="match status" value="2"/>
</dbReference>
<dbReference type="PIRSF" id="PIRSF000005">
    <property type="entry name" value="Cytochrome_c4"/>
    <property type="match status" value="1"/>
</dbReference>
<keyword evidence="4 9" id="KW-0479">Metal-binding</keyword>
<name>A0A7W2I8G4_9BURK</name>
<accession>A0A7W2I8G4</accession>